<reference evidence="12" key="1">
    <citation type="submission" date="2016-11" db="EMBL/GenBank/DDBJ databases">
        <authorList>
            <person name="Varghese N."/>
            <person name="Submissions S."/>
        </authorList>
    </citation>
    <scope>NUCLEOTIDE SEQUENCE [LARGE SCALE GENOMIC DNA]</scope>
    <source>
        <strain evidence="12">DSM 16785</strain>
    </source>
</reference>
<dbReference type="EC" id="2.7.7.12" evidence="8"/>
<evidence type="ECO:0000256" key="1">
    <source>
        <dbReference type="ARBA" id="ARBA00001947"/>
    </source>
</evidence>
<dbReference type="PANTHER" id="PTHR42763:SF1">
    <property type="entry name" value="UDP-GLUCOSE--HEXOSE-1-PHOSPHATE URIDYLYLTRANSFERASE"/>
    <property type="match status" value="1"/>
</dbReference>
<evidence type="ECO:0000256" key="5">
    <source>
        <dbReference type="ARBA" id="ARBA00022723"/>
    </source>
</evidence>
<organism evidence="12 13">
    <name type="scientific">Marinitoga hydrogenitolerans (strain DSM 16785 / JCM 12826 / AT1271)</name>
    <dbReference type="NCBI Taxonomy" id="1122195"/>
    <lineage>
        <taxon>Bacteria</taxon>
        <taxon>Thermotogati</taxon>
        <taxon>Thermotogota</taxon>
        <taxon>Thermotogae</taxon>
        <taxon>Petrotogales</taxon>
        <taxon>Petrotogaceae</taxon>
        <taxon>Marinitoga</taxon>
    </lineage>
</organism>
<dbReference type="InterPro" id="IPR005849">
    <property type="entry name" value="GalP_Utransf_N"/>
</dbReference>
<evidence type="ECO:0000256" key="3">
    <source>
        <dbReference type="ARBA" id="ARBA00022679"/>
    </source>
</evidence>
<feature type="domain" description="Galactose-1-phosphate uridyl transferase C-terminal" evidence="11">
    <location>
        <begin position="191"/>
        <end position="296"/>
    </location>
</feature>
<feature type="domain" description="Galactose-1-phosphate uridyl transferase N-terminal" evidence="10">
    <location>
        <begin position="4"/>
        <end position="174"/>
    </location>
</feature>
<keyword evidence="7" id="KW-0119">Carbohydrate metabolism</keyword>
<dbReference type="UniPathway" id="UPA00214"/>
<dbReference type="RefSeq" id="WP_072863444.1">
    <property type="nucleotide sequence ID" value="NZ_FQUI01000007.1"/>
</dbReference>
<dbReference type="PANTHER" id="PTHR42763">
    <property type="entry name" value="ADP-GLUCOSE PHOSPHORYLASE"/>
    <property type="match status" value="1"/>
</dbReference>
<keyword evidence="5" id="KW-0479">Metal-binding</keyword>
<accession>A0A1M4UIA7</accession>
<dbReference type="SUPFAM" id="SSF54197">
    <property type="entry name" value="HIT-like"/>
    <property type="match status" value="2"/>
</dbReference>
<evidence type="ECO:0000256" key="8">
    <source>
        <dbReference type="NCBIfam" id="TIGR00209"/>
    </source>
</evidence>
<comment type="cofactor">
    <cofactor evidence="1">
        <name>Zn(2+)</name>
        <dbReference type="ChEBI" id="CHEBI:29105"/>
    </cofactor>
</comment>
<gene>
    <name evidence="12" type="ORF">SAMN02745164_00680</name>
</gene>
<dbReference type="GO" id="GO:0008270">
    <property type="term" value="F:zinc ion binding"/>
    <property type="evidence" value="ECO:0007669"/>
    <property type="project" value="InterPro"/>
</dbReference>
<evidence type="ECO:0000313" key="12">
    <source>
        <dbReference type="EMBL" id="SHE56303.1"/>
    </source>
</evidence>
<evidence type="ECO:0000256" key="7">
    <source>
        <dbReference type="ARBA" id="ARBA00023277"/>
    </source>
</evidence>
<dbReference type="InterPro" id="IPR036265">
    <property type="entry name" value="HIT-like_sf"/>
</dbReference>
<dbReference type="Pfam" id="PF02744">
    <property type="entry name" value="GalP_UDP_tr_C"/>
    <property type="match status" value="1"/>
</dbReference>
<dbReference type="InterPro" id="IPR001937">
    <property type="entry name" value="GalP_UDPtransf1"/>
</dbReference>
<evidence type="ECO:0000256" key="6">
    <source>
        <dbReference type="ARBA" id="ARBA00022833"/>
    </source>
</evidence>
<evidence type="ECO:0000256" key="4">
    <source>
        <dbReference type="ARBA" id="ARBA00022695"/>
    </source>
</evidence>
<proteinExistence type="inferred from homology"/>
<dbReference type="InterPro" id="IPR053177">
    <property type="entry name" value="ADP-glucose_phosphorylase"/>
</dbReference>
<dbReference type="InterPro" id="IPR005850">
    <property type="entry name" value="GalP_Utransf_C"/>
</dbReference>
<keyword evidence="6" id="KW-0862">Zinc</keyword>
<comment type="similarity">
    <text evidence="2">Belongs to the galactose-1-phosphate uridylyltransferase type 1 family.</text>
</comment>
<dbReference type="GO" id="GO:0008108">
    <property type="term" value="F:UDP-glucose:hexose-1-phosphate uridylyltransferase activity"/>
    <property type="evidence" value="ECO:0007669"/>
    <property type="project" value="UniProtKB-UniRule"/>
</dbReference>
<feature type="active site" description="Tele-UMP-histidine intermediate" evidence="9">
    <location>
        <position position="164"/>
    </location>
</feature>
<dbReference type="EMBL" id="FQUI01000007">
    <property type="protein sequence ID" value="SHE56303.1"/>
    <property type="molecule type" value="Genomic_DNA"/>
</dbReference>
<dbReference type="OrthoDB" id="9769064at2"/>
<evidence type="ECO:0000256" key="2">
    <source>
        <dbReference type="ARBA" id="ARBA00010951"/>
    </source>
</evidence>
<comment type="caution">
    <text evidence="12">The sequence shown here is derived from an EMBL/GenBank/DDBJ whole genome shotgun (WGS) entry which is preliminary data.</text>
</comment>
<dbReference type="Proteomes" id="UP000184334">
    <property type="component" value="Unassembled WGS sequence"/>
</dbReference>
<dbReference type="NCBIfam" id="TIGR00209">
    <property type="entry name" value="galT_1"/>
    <property type="match status" value="1"/>
</dbReference>
<dbReference type="Gene3D" id="3.30.428.10">
    <property type="entry name" value="HIT-like"/>
    <property type="match status" value="2"/>
</dbReference>
<dbReference type="Pfam" id="PF01087">
    <property type="entry name" value="GalP_UDP_transf"/>
    <property type="match status" value="1"/>
</dbReference>
<dbReference type="AlphaFoldDB" id="A0A1M4UIA7"/>
<dbReference type="STRING" id="1122195.SAMN02745164_00680"/>
<name>A0A1M4UIA7_MARH1</name>
<sequence>MPEYRKDPITNRWVIISSERSNRPIEKAELTTSTSIFCPFDKGNEHLTPPEILAFKPQNSKPNDENWWLRVVPNKFPAVTQEKPPIIKKNGMYFSIDGYGYHEVIIETPNHNTTIAYMNDFEVEEIIWAYLQRFNEIKKDKKIKYVQIFKNYGPNAGASLPHPHSQLIATPIIPIFIEEELKGSKAFYNIKKECIFCSIINQEKKENVRIIEENNNFISFEPFAPRFPYETWIIQKEHNSNFGNLDIHLVKDFAKILKNTLLKLNRLLGIFPFNYMIHTSPFDNLNNSYYHWHLEIIPRLTNAAGFEWGSGFFINSVSPENAAQNLKSLEEGFL</sequence>
<keyword evidence="3" id="KW-0808">Transferase</keyword>
<dbReference type="PIRSF" id="PIRSF000808">
    <property type="entry name" value="GalT"/>
    <property type="match status" value="1"/>
</dbReference>
<evidence type="ECO:0000259" key="10">
    <source>
        <dbReference type="Pfam" id="PF01087"/>
    </source>
</evidence>
<protein>
    <recommendedName>
        <fullName evidence="8">Galactose-1-phosphate uridylyltransferase</fullName>
        <ecNumber evidence="8">2.7.7.12</ecNumber>
    </recommendedName>
</protein>
<evidence type="ECO:0000256" key="9">
    <source>
        <dbReference type="PIRSR" id="PIRSR000808-1"/>
    </source>
</evidence>
<keyword evidence="13" id="KW-1185">Reference proteome</keyword>
<dbReference type="GO" id="GO:0006012">
    <property type="term" value="P:galactose metabolic process"/>
    <property type="evidence" value="ECO:0007669"/>
    <property type="project" value="UniProtKB-UniRule"/>
</dbReference>
<keyword evidence="4 12" id="KW-0548">Nucleotidyltransferase</keyword>
<evidence type="ECO:0000313" key="13">
    <source>
        <dbReference type="Proteomes" id="UP000184334"/>
    </source>
</evidence>
<evidence type="ECO:0000259" key="11">
    <source>
        <dbReference type="Pfam" id="PF02744"/>
    </source>
</evidence>